<keyword evidence="11 14" id="KW-0067">ATP-binding</keyword>
<evidence type="ECO:0000313" key="19">
    <source>
        <dbReference type="Proteomes" id="UP000431922"/>
    </source>
</evidence>
<dbReference type="InterPro" id="IPR045865">
    <property type="entry name" value="ACT-like_dom_sf"/>
</dbReference>
<evidence type="ECO:0000256" key="12">
    <source>
        <dbReference type="ARBA" id="ARBA00023154"/>
    </source>
</evidence>
<evidence type="ECO:0000256" key="9">
    <source>
        <dbReference type="ARBA" id="ARBA00022741"/>
    </source>
</evidence>
<keyword evidence="19" id="KW-1185">Reference proteome</keyword>
<dbReference type="NCBIfam" id="NF005154">
    <property type="entry name" value="PRK06635.1-2"/>
    <property type="match status" value="1"/>
</dbReference>
<dbReference type="GO" id="GO:0009089">
    <property type="term" value="P:lysine biosynthetic process via diaminopimelate"/>
    <property type="evidence" value="ECO:0007669"/>
    <property type="project" value="UniProtKB-UniPathway"/>
</dbReference>
<dbReference type="CDD" id="cd04936">
    <property type="entry name" value="ACT_AKii-LysC-BS-like_2"/>
    <property type="match status" value="1"/>
</dbReference>
<evidence type="ECO:0000313" key="18">
    <source>
        <dbReference type="EMBL" id="MXP44825.1"/>
    </source>
</evidence>
<dbReference type="Proteomes" id="UP000431922">
    <property type="component" value="Unassembled WGS sequence"/>
</dbReference>
<gene>
    <name evidence="18" type="ORF">GRI65_10185</name>
</gene>
<comment type="pathway">
    <text evidence="2 16">Amino-acid biosynthesis; L-methionine biosynthesis via de novo pathway; L-homoserine from L-aspartate: step 1/3.</text>
</comment>
<evidence type="ECO:0000256" key="16">
    <source>
        <dbReference type="RuleBase" id="RU004249"/>
    </source>
</evidence>
<dbReference type="EMBL" id="WTYL01000002">
    <property type="protein sequence ID" value="MXP44825.1"/>
    <property type="molecule type" value="Genomic_DNA"/>
</dbReference>
<proteinExistence type="inferred from homology"/>
<protein>
    <recommendedName>
        <fullName evidence="6 15">Aspartokinase</fullName>
        <ecNumber evidence="5 15">2.7.2.4</ecNumber>
    </recommendedName>
</protein>
<organism evidence="18 19">
    <name type="scientific">Allopontixanthobacter sediminis</name>
    <dbReference type="NCBI Taxonomy" id="1689985"/>
    <lineage>
        <taxon>Bacteria</taxon>
        <taxon>Pseudomonadati</taxon>
        <taxon>Pseudomonadota</taxon>
        <taxon>Alphaproteobacteria</taxon>
        <taxon>Sphingomonadales</taxon>
        <taxon>Erythrobacteraceae</taxon>
        <taxon>Allopontixanthobacter</taxon>
    </lineage>
</organism>
<dbReference type="InterPro" id="IPR002912">
    <property type="entry name" value="ACT_dom"/>
</dbReference>
<dbReference type="SUPFAM" id="SSF53633">
    <property type="entry name" value="Carbamate kinase-like"/>
    <property type="match status" value="1"/>
</dbReference>
<comment type="pathway">
    <text evidence="3 16">Amino-acid biosynthesis; L-threonine biosynthesis; L-threonine from L-aspartate: step 1/5.</text>
</comment>
<dbReference type="InterPro" id="IPR005260">
    <property type="entry name" value="Asp_kin_monofn"/>
</dbReference>
<dbReference type="GO" id="GO:0005524">
    <property type="term" value="F:ATP binding"/>
    <property type="evidence" value="ECO:0007669"/>
    <property type="project" value="UniProtKB-KW"/>
</dbReference>
<dbReference type="NCBIfam" id="NF005155">
    <property type="entry name" value="PRK06635.1-4"/>
    <property type="match status" value="1"/>
</dbReference>
<evidence type="ECO:0000256" key="15">
    <source>
        <dbReference type="RuleBase" id="RU003448"/>
    </source>
</evidence>
<dbReference type="GO" id="GO:0004072">
    <property type="term" value="F:aspartate kinase activity"/>
    <property type="evidence" value="ECO:0007669"/>
    <property type="project" value="UniProtKB-EC"/>
</dbReference>
<dbReference type="CDD" id="cd04261">
    <property type="entry name" value="AAK_AKii-LysC-BS"/>
    <property type="match status" value="1"/>
</dbReference>
<dbReference type="Gene3D" id="3.40.1160.10">
    <property type="entry name" value="Acetylglutamate kinase-like"/>
    <property type="match status" value="1"/>
</dbReference>
<feature type="binding site" evidence="14">
    <location>
        <begin position="209"/>
        <end position="210"/>
    </location>
    <ligand>
        <name>ATP</name>
        <dbReference type="ChEBI" id="CHEBI:30616"/>
    </ligand>
</feature>
<keyword evidence="7 16" id="KW-0028">Amino-acid biosynthesis</keyword>
<dbReference type="PIRSF" id="PIRSF000726">
    <property type="entry name" value="Asp_kin"/>
    <property type="match status" value="1"/>
</dbReference>
<feature type="binding site" evidence="14">
    <location>
        <position position="47"/>
    </location>
    <ligand>
        <name>substrate</name>
    </ligand>
</feature>
<feature type="domain" description="ACT" evidence="17">
    <location>
        <begin position="280"/>
        <end position="364"/>
    </location>
</feature>
<dbReference type="NCBIfam" id="TIGR00657">
    <property type="entry name" value="asp_kinases"/>
    <property type="match status" value="1"/>
</dbReference>
<comment type="catalytic activity">
    <reaction evidence="13 15">
        <text>L-aspartate + ATP = 4-phospho-L-aspartate + ADP</text>
        <dbReference type="Rhea" id="RHEA:23776"/>
        <dbReference type="ChEBI" id="CHEBI:29991"/>
        <dbReference type="ChEBI" id="CHEBI:30616"/>
        <dbReference type="ChEBI" id="CHEBI:57535"/>
        <dbReference type="ChEBI" id="CHEBI:456216"/>
        <dbReference type="EC" id="2.7.2.4"/>
    </reaction>
</comment>
<sequence>MARIVMKFGGTSMAGTERIRRVAGIVRRQQAAGHSVAVVVSAMAGETDRLVNFCREANPLFDPAEYDVVVASGEQVTSGLLALTLQSLGCKARSWLGWQMPISTIEAHAKARVANIDAAELIASMDAGEIAVIPGFQGVSDSGRITTLGRGGSDTSAVAVAAAIGADRCDIYTDVDGVYTTDPRIVAKARKLKAVTYEEMLELASVGAKVLQTRSVGLAMKSGVRVQVLSSFIDDDATPADDLPGTMIVSEAEMEQLLENGEMERQHVTGIAHDKNEAKIILTRVPDKPGAVAHIFEPLAAASINVDMIIQNVGRDKGETDVTFTVPQTDLARAQALLEDQRGTIGFNRIITDSKIAKISVVGVGMKSHAGVASTMFRALADRGINIQAITTSEIKVSVMIDEDETELAVRVLHTAYGLDAPDIVGDEAA</sequence>
<dbReference type="UniPathway" id="UPA00051">
    <property type="reaction ID" value="UER00462"/>
</dbReference>
<dbReference type="GO" id="GO:0005829">
    <property type="term" value="C:cytosol"/>
    <property type="evidence" value="ECO:0007669"/>
    <property type="project" value="TreeGrafter"/>
</dbReference>
<dbReference type="InterPro" id="IPR018042">
    <property type="entry name" value="Aspartate_kinase_CS"/>
</dbReference>
<evidence type="ECO:0000256" key="11">
    <source>
        <dbReference type="ARBA" id="ARBA00022840"/>
    </source>
</evidence>
<dbReference type="OrthoDB" id="9799110at2"/>
<evidence type="ECO:0000256" key="8">
    <source>
        <dbReference type="ARBA" id="ARBA00022679"/>
    </source>
</evidence>
<dbReference type="SUPFAM" id="SSF55021">
    <property type="entry name" value="ACT-like"/>
    <property type="match status" value="2"/>
</dbReference>
<dbReference type="EC" id="2.7.2.4" evidence="5 15"/>
<dbReference type="InterPro" id="IPR041740">
    <property type="entry name" value="AKii-LysC-BS"/>
</dbReference>
<comment type="similarity">
    <text evidence="4 15">Belongs to the aspartokinase family.</text>
</comment>
<evidence type="ECO:0000256" key="3">
    <source>
        <dbReference type="ARBA" id="ARBA00005139"/>
    </source>
</evidence>
<comment type="pathway">
    <text evidence="1 16">Amino-acid biosynthesis; L-lysine biosynthesis via DAP pathway; (S)-tetrahydrodipicolinate from L-aspartate: step 1/4.</text>
</comment>
<dbReference type="UniPathway" id="UPA00050">
    <property type="reaction ID" value="UER00461"/>
</dbReference>
<feature type="binding site" evidence="14">
    <location>
        <position position="184"/>
    </location>
    <ligand>
        <name>ATP</name>
        <dbReference type="ChEBI" id="CHEBI:30616"/>
    </ligand>
</feature>
<keyword evidence="10 15" id="KW-0418">Kinase</keyword>
<dbReference type="Pfam" id="PF00696">
    <property type="entry name" value="AA_kinase"/>
    <property type="match status" value="1"/>
</dbReference>
<accession>A0A845B2L2</accession>
<comment type="caution">
    <text evidence="18">The sequence shown here is derived from an EMBL/GenBank/DDBJ whole genome shotgun (WGS) entry which is preliminary data.</text>
</comment>
<dbReference type="PRINTS" id="PR00474">
    <property type="entry name" value="GLU5KINASE"/>
</dbReference>
<dbReference type="InterPro" id="IPR001048">
    <property type="entry name" value="Asp/Glu/Uridylate_kinase"/>
</dbReference>
<evidence type="ECO:0000256" key="2">
    <source>
        <dbReference type="ARBA" id="ARBA00004986"/>
    </source>
</evidence>
<evidence type="ECO:0000259" key="17">
    <source>
        <dbReference type="PROSITE" id="PS51671"/>
    </source>
</evidence>
<evidence type="ECO:0000256" key="1">
    <source>
        <dbReference type="ARBA" id="ARBA00004766"/>
    </source>
</evidence>
<feature type="binding site" evidence="14">
    <location>
        <begin position="7"/>
        <end position="10"/>
    </location>
    <ligand>
        <name>ATP</name>
        <dbReference type="ChEBI" id="CHEBI:30616"/>
    </ligand>
</feature>
<evidence type="ECO:0000256" key="5">
    <source>
        <dbReference type="ARBA" id="ARBA00013059"/>
    </source>
</evidence>
<evidence type="ECO:0000256" key="7">
    <source>
        <dbReference type="ARBA" id="ARBA00022605"/>
    </source>
</evidence>
<dbReference type="GO" id="GO:0009088">
    <property type="term" value="P:threonine biosynthetic process"/>
    <property type="evidence" value="ECO:0007669"/>
    <property type="project" value="UniProtKB-UniPathway"/>
</dbReference>
<keyword evidence="8 15" id="KW-0808">Transferase</keyword>
<feature type="binding site" evidence="14">
    <location>
        <position position="74"/>
    </location>
    <ligand>
        <name>substrate</name>
    </ligand>
</feature>
<dbReference type="AlphaFoldDB" id="A0A845B2L2"/>
<dbReference type="FunFam" id="3.30.2130.10:FF:000002">
    <property type="entry name" value="Aspartokinase"/>
    <property type="match status" value="1"/>
</dbReference>
<dbReference type="PANTHER" id="PTHR21499">
    <property type="entry name" value="ASPARTATE KINASE"/>
    <property type="match status" value="1"/>
</dbReference>
<dbReference type="InterPro" id="IPR036393">
    <property type="entry name" value="AceGlu_kinase-like_sf"/>
</dbReference>
<keyword evidence="12" id="KW-0457">Lysine biosynthesis</keyword>
<dbReference type="InterPro" id="IPR001341">
    <property type="entry name" value="Asp_kinase"/>
</dbReference>
<dbReference type="PROSITE" id="PS51671">
    <property type="entry name" value="ACT"/>
    <property type="match status" value="1"/>
</dbReference>
<dbReference type="PANTHER" id="PTHR21499:SF3">
    <property type="entry name" value="ASPARTOKINASE"/>
    <property type="match status" value="1"/>
</dbReference>
<dbReference type="CDD" id="cd04913">
    <property type="entry name" value="ACT_AKii-LysC-BS-like_1"/>
    <property type="match status" value="1"/>
</dbReference>
<feature type="binding site" evidence="14">
    <location>
        <position position="179"/>
    </location>
    <ligand>
        <name>ATP</name>
        <dbReference type="ChEBI" id="CHEBI:30616"/>
    </ligand>
</feature>
<evidence type="ECO:0000256" key="6">
    <source>
        <dbReference type="ARBA" id="ARBA00016273"/>
    </source>
</evidence>
<keyword evidence="9 14" id="KW-0547">Nucleotide-binding</keyword>
<name>A0A845B2L2_9SPHN</name>
<dbReference type="Pfam" id="PF22468">
    <property type="entry name" value="ACT_9"/>
    <property type="match status" value="1"/>
</dbReference>
<evidence type="ECO:0000256" key="4">
    <source>
        <dbReference type="ARBA" id="ARBA00010122"/>
    </source>
</evidence>
<feature type="binding site" evidence="14">
    <location>
        <begin position="173"/>
        <end position="174"/>
    </location>
    <ligand>
        <name>ATP</name>
        <dbReference type="ChEBI" id="CHEBI:30616"/>
    </ligand>
</feature>
<reference evidence="18 19" key="1">
    <citation type="submission" date="2019-12" db="EMBL/GenBank/DDBJ databases">
        <title>Genomic-based taxomic classification of the family Erythrobacteraceae.</title>
        <authorList>
            <person name="Xu L."/>
        </authorList>
    </citation>
    <scope>NUCLEOTIDE SEQUENCE [LARGE SCALE GENOMIC DNA]</scope>
    <source>
        <strain evidence="18 19">KCTC 42453</strain>
    </source>
</reference>
<evidence type="ECO:0000256" key="13">
    <source>
        <dbReference type="ARBA" id="ARBA00047872"/>
    </source>
</evidence>
<dbReference type="Gene3D" id="3.30.2130.10">
    <property type="entry name" value="VC0802-like"/>
    <property type="match status" value="1"/>
</dbReference>
<dbReference type="Pfam" id="PF01842">
    <property type="entry name" value="ACT"/>
    <property type="match status" value="1"/>
</dbReference>
<dbReference type="RefSeq" id="WP_160756372.1">
    <property type="nucleotide sequence ID" value="NZ_WTYL01000002.1"/>
</dbReference>
<evidence type="ECO:0000256" key="10">
    <source>
        <dbReference type="ARBA" id="ARBA00022777"/>
    </source>
</evidence>
<dbReference type="PROSITE" id="PS00324">
    <property type="entry name" value="ASPARTOKINASE"/>
    <property type="match status" value="1"/>
</dbReference>
<dbReference type="FunFam" id="3.40.1160.10:FF:000002">
    <property type="entry name" value="Aspartokinase"/>
    <property type="match status" value="1"/>
</dbReference>
<dbReference type="InterPro" id="IPR001057">
    <property type="entry name" value="Glu/AcGlu_kinase"/>
</dbReference>
<dbReference type="GO" id="GO:0009090">
    <property type="term" value="P:homoserine biosynthetic process"/>
    <property type="evidence" value="ECO:0007669"/>
    <property type="project" value="TreeGrafter"/>
</dbReference>
<dbReference type="InterPro" id="IPR054352">
    <property type="entry name" value="ACT_Aspartokinase"/>
</dbReference>
<evidence type="ECO:0000256" key="14">
    <source>
        <dbReference type="PIRSR" id="PIRSR000726-1"/>
    </source>
</evidence>
<dbReference type="UniPathway" id="UPA00034">
    <property type="reaction ID" value="UER00015"/>
</dbReference>